<dbReference type="Proteomes" id="UP000503011">
    <property type="component" value="Chromosome"/>
</dbReference>
<name>A0A6F8YH38_9ACTN</name>
<dbReference type="AlphaFoldDB" id="A0A6F8YH38"/>
<dbReference type="SUPFAM" id="SSF69304">
    <property type="entry name" value="Tricorn protease N-terminal domain"/>
    <property type="match status" value="1"/>
</dbReference>
<evidence type="ECO:0000313" key="2">
    <source>
        <dbReference type="Proteomes" id="UP000503011"/>
    </source>
</evidence>
<reference evidence="1 2" key="1">
    <citation type="submission" date="2020-03" db="EMBL/GenBank/DDBJ databases">
        <title>Whole genome shotgun sequence of Phytohabitans suffuscus NBRC 105367.</title>
        <authorList>
            <person name="Komaki H."/>
            <person name="Tamura T."/>
        </authorList>
    </citation>
    <scope>NUCLEOTIDE SEQUENCE [LARGE SCALE GENOMIC DNA]</scope>
    <source>
        <strain evidence="1 2">NBRC 105367</strain>
    </source>
</reference>
<protein>
    <recommendedName>
        <fullName evidence="3">Lipoprotein LpqB beta-propeller domain-containing protein</fullName>
    </recommendedName>
</protein>
<proteinExistence type="predicted"/>
<gene>
    <name evidence="1" type="ORF">Psuf_026900</name>
</gene>
<evidence type="ECO:0000313" key="1">
    <source>
        <dbReference type="EMBL" id="BCB85377.1"/>
    </source>
</evidence>
<dbReference type="KEGG" id="psuu:Psuf_026900"/>
<sequence>MGGPDNLGPLPRRPLGVASDDLERALRETLSRAADPAHGVGRPDPAGRAIVKGRRINRRRSVVGTALVVAATAAATVGVVQIKPDDRRYAGPAWVDDSPPEVVQSLPAIAPTTAVPAPSGTFDRDRMSAVEVPVDLVVASQLRTTTGTAITLPQIGTVTQAHESTKGWLVVGVLPSGGASLWYVASDGSSVQVLHAVDAVTLAPDGRRVAWRDSARLFTAVVDQGTLRDATQASAPAEGRPVSFVGHGVVMERTGAGGQQASFDVWWPRRGTAYTPVWKPGTSEIYGPLPDGRTVVGQVSAEAGDRPCLALLDATNALEVLKTACALQLNPRGSGTVSPDGRWLVADGAGRARLVDLRVAFDGKASAADAGPELSDQAAWANAATLVHVSREGDLVRVKAGREPEVEEVPVPGAGADDRLLVVDPMLV</sequence>
<organism evidence="1 2">
    <name type="scientific">Phytohabitans suffuscus</name>
    <dbReference type="NCBI Taxonomy" id="624315"/>
    <lineage>
        <taxon>Bacteria</taxon>
        <taxon>Bacillati</taxon>
        <taxon>Actinomycetota</taxon>
        <taxon>Actinomycetes</taxon>
        <taxon>Micromonosporales</taxon>
        <taxon>Micromonosporaceae</taxon>
    </lineage>
</organism>
<reference evidence="1 2" key="2">
    <citation type="submission" date="2020-03" db="EMBL/GenBank/DDBJ databases">
        <authorList>
            <person name="Ichikawa N."/>
            <person name="Kimura A."/>
            <person name="Kitahashi Y."/>
            <person name="Uohara A."/>
        </authorList>
    </citation>
    <scope>NUCLEOTIDE SEQUENCE [LARGE SCALE GENOMIC DNA]</scope>
    <source>
        <strain evidence="1 2">NBRC 105367</strain>
    </source>
</reference>
<accession>A0A6F8YH38</accession>
<dbReference type="EMBL" id="AP022871">
    <property type="protein sequence ID" value="BCB85377.1"/>
    <property type="molecule type" value="Genomic_DNA"/>
</dbReference>
<evidence type="ECO:0008006" key="3">
    <source>
        <dbReference type="Google" id="ProtNLM"/>
    </source>
</evidence>
<keyword evidence="2" id="KW-1185">Reference proteome</keyword>